<sequence length="116" mass="13013">MQVHVATSCKSSRCRLCNTCANSQRSYTLALTLPPKATSMQKTRATSAKTQGASLPTRRARVERVDIFERPCAFTSFLSAHVTRHVQACVRVLYPFRAHKVFTDLYAYLIITLCEG</sequence>
<reference evidence="2" key="1">
    <citation type="journal article" date="2014" name="BMC Genomics">
        <title>Characterizing the developmental transcriptome of the oriental fruit fly, Bactrocera dorsalis (Diptera: Tephritidae) through comparative genomic analysis with Drosophila melanogaster utilizing modENCODE datasets.</title>
        <authorList>
            <person name="Geib S.M."/>
            <person name="Calla B."/>
            <person name="Hall B."/>
            <person name="Hou S."/>
            <person name="Manoukis N.C."/>
        </authorList>
    </citation>
    <scope>NUCLEOTIDE SEQUENCE</scope>
    <source>
        <strain evidence="2">Punador</strain>
    </source>
</reference>
<protein>
    <submittedName>
        <fullName evidence="2">Uncharacterized protein</fullName>
    </submittedName>
</protein>
<evidence type="ECO:0000313" key="2">
    <source>
        <dbReference type="EMBL" id="JAC56277.1"/>
    </source>
</evidence>
<feature type="region of interest" description="Disordered" evidence="1">
    <location>
        <begin position="38"/>
        <end position="57"/>
    </location>
</feature>
<accession>A0A034WPN1</accession>
<feature type="compositionally biased region" description="Polar residues" evidence="1">
    <location>
        <begin position="38"/>
        <end position="54"/>
    </location>
</feature>
<dbReference type="AlphaFoldDB" id="A0A034WPN1"/>
<name>A0A034WPN1_BACDO</name>
<proteinExistence type="predicted"/>
<dbReference type="EMBL" id="GAKP01002675">
    <property type="protein sequence ID" value="JAC56277.1"/>
    <property type="molecule type" value="Transcribed_RNA"/>
</dbReference>
<organism evidence="2">
    <name type="scientific">Bactrocera dorsalis</name>
    <name type="common">Oriental fruit fly</name>
    <name type="synonym">Dacus dorsalis</name>
    <dbReference type="NCBI Taxonomy" id="27457"/>
    <lineage>
        <taxon>Eukaryota</taxon>
        <taxon>Metazoa</taxon>
        <taxon>Ecdysozoa</taxon>
        <taxon>Arthropoda</taxon>
        <taxon>Hexapoda</taxon>
        <taxon>Insecta</taxon>
        <taxon>Pterygota</taxon>
        <taxon>Neoptera</taxon>
        <taxon>Endopterygota</taxon>
        <taxon>Diptera</taxon>
        <taxon>Brachycera</taxon>
        <taxon>Muscomorpha</taxon>
        <taxon>Tephritoidea</taxon>
        <taxon>Tephritidae</taxon>
        <taxon>Bactrocera</taxon>
        <taxon>Bactrocera</taxon>
    </lineage>
</organism>
<evidence type="ECO:0000256" key="1">
    <source>
        <dbReference type="SAM" id="MobiDB-lite"/>
    </source>
</evidence>